<protein>
    <submittedName>
        <fullName evidence="2">Capsid protein</fullName>
    </submittedName>
</protein>
<evidence type="ECO:0000256" key="1">
    <source>
        <dbReference type="SAM" id="MobiDB-lite"/>
    </source>
</evidence>
<sequence length="306" mass="34796">MAYRRARTTTRRKAPARRYTARKRTTWAPPRRRYTKRRSTVMSKRRILNTTSTKKRNGMLSWSNTTQTATSQTMAQGPAYVSNTGAFFVFCPTAQELDAQSTVANQASRTASTCYMRGLSEHIRIQTSSGVPWFHRRICFTSRGASPFNSTAPSDTPVQPYLPYLDTSNGIERPWLNVQINKMDVTKNAMWALMYKGLVGKDWDDLIIAPLDTTRITVKFDKTWTLQSGNSNGLVRERKLWHPMNHNIVYDDDENGDVEASSYYSTESKAGMGDYYVVDIIQPGTGATTSDYFQIGANSTLYWHEK</sequence>
<proteinExistence type="predicted"/>
<feature type="region of interest" description="Disordered" evidence="1">
    <location>
        <begin position="1"/>
        <end position="22"/>
    </location>
</feature>
<organism evidence="2">
    <name type="scientific">Phylloscopus Genomoviridae sp</name>
    <dbReference type="NCBI Taxonomy" id="2814989"/>
    <lineage>
        <taxon>Viruses</taxon>
        <taxon>Monodnaviria</taxon>
        <taxon>Shotokuvirae</taxon>
        <taxon>Cressdnaviricota</taxon>
        <taxon>Repensiviricetes</taxon>
        <taxon>Geplafuvirales</taxon>
        <taxon>Genomoviridae</taxon>
    </lineage>
</organism>
<accession>A0A8E7G1Z9</accession>
<evidence type="ECO:0000313" key="2">
    <source>
        <dbReference type="EMBL" id="QVW56505.1"/>
    </source>
</evidence>
<name>A0A8E7G1Z9_9VIRU</name>
<reference evidence="2" key="1">
    <citation type="submission" date="2020-10" db="EMBL/GenBank/DDBJ databases">
        <title>CRESS DNA virus dark matter in the feces of wild birds.</title>
        <authorList>
            <person name="Yang S."/>
            <person name="Zhang W."/>
        </authorList>
    </citation>
    <scope>NUCLEOTIDE SEQUENCE</scope>
    <source>
        <strain evidence="2">War204gen2</strain>
    </source>
</reference>
<dbReference type="EMBL" id="MW182967">
    <property type="protein sequence ID" value="QVW56505.1"/>
    <property type="molecule type" value="Genomic_DNA"/>
</dbReference>